<dbReference type="AlphaFoldDB" id="A0A224Y7P5"/>
<evidence type="ECO:0000313" key="1">
    <source>
        <dbReference type="EMBL" id="MAA13616.1"/>
    </source>
</evidence>
<protein>
    <recommendedName>
        <fullName evidence="2">8 kDa Amblyomma family member</fullName>
    </recommendedName>
</protein>
<evidence type="ECO:0008006" key="2">
    <source>
        <dbReference type="Google" id="ProtNLM"/>
    </source>
</evidence>
<sequence>MPSVSHKRGRKELEAIVFFSSSKATSHNSSMSPSMTAMLVFFAISTILMANGTHGYGTLVYCNQTCTPDESNKRPPCPDGCQCAVQNAKNPKSEWYCWKF</sequence>
<organism evidence="1">
    <name type="scientific">Rhipicephalus zambeziensis</name>
    <dbReference type="NCBI Taxonomy" id="60191"/>
    <lineage>
        <taxon>Eukaryota</taxon>
        <taxon>Metazoa</taxon>
        <taxon>Ecdysozoa</taxon>
        <taxon>Arthropoda</taxon>
        <taxon>Chelicerata</taxon>
        <taxon>Arachnida</taxon>
        <taxon>Acari</taxon>
        <taxon>Parasitiformes</taxon>
        <taxon>Ixodida</taxon>
        <taxon>Ixodoidea</taxon>
        <taxon>Ixodidae</taxon>
        <taxon>Rhipicephalinae</taxon>
        <taxon>Rhipicephalus</taxon>
        <taxon>Rhipicephalus</taxon>
    </lineage>
</organism>
<proteinExistence type="predicted"/>
<name>A0A224Y7P5_9ACAR</name>
<accession>A0A224Y7P5</accession>
<dbReference type="EMBL" id="GFPF01002470">
    <property type="protein sequence ID" value="MAA13616.1"/>
    <property type="molecule type" value="Transcribed_RNA"/>
</dbReference>
<reference evidence="1" key="1">
    <citation type="journal article" date="2017" name="Parasit. Vectors">
        <title>Sialotranscriptomics of Rhipicephalus zambeziensis reveals intricate expression profiles of secretory proteins and suggests tight temporal transcriptional regulation during blood-feeding.</title>
        <authorList>
            <person name="de Castro M.H."/>
            <person name="de Klerk D."/>
            <person name="Pienaar R."/>
            <person name="Rees D.J.G."/>
            <person name="Mans B.J."/>
        </authorList>
    </citation>
    <scope>NUCLEOTIDE SEQUENCE</scope>
    <source>
        <tissue evidence="1">Salivary glands</tissue>
    </source>
</reference>